<evidence type="ECO:0000313" key="1">
    <source>
        <dbReference type="EMBL" id="BAM86140.1"/>
    </source>
</evidence>
<dbReference type="Proteomes" id="UP000011841">
    <property type="component" value="Chromosome"/>
</dbReference>
<keyword evidence="2" id="KW-1185">Reference proteome</keyword>
<dbReference type="HOGENOM" id="CLU_3096328_0_0_5"/>
<sequence length="51" mass="5252">MSDARGFYPNATAVPTPASMFPLPILKIAAAWQPEGANAPAGLSHLFNAVA</sequence>
<dbReference type="AlphaFoldDB" id="M4ZIR3"/>
<accession>M4ZIR3</accession>
<proteinExistence type="predicted"/>
<organism evidence="1 2">
    <name type="scientific">Bradyrhizobium oligotrophicum S58</name>
    <dbReference type="NCBI Taxonomy" id="1245469"/>
    <lineage>
        <taxon>Bacteria</taxon>
        <taxon>Pseudomonadati</taxon>
        <taxon>Pseudomonadota</taxon>
        <taxon>Alphaproteobacteria</taxon>
        <taxon>Hyphomicrobiales</taxon>
        <taxon>Nitrobacteraceae</taxon>
        <taxon>Bradyrhizobium</taxon>
    </lineage>
</organism>
<reference evidence="1 2" key="1">
    <citation type="journal article" date="2013" name="Appl. Environ. Microbiol.">
        <title>Genome analysis suggests that the soil oligotrophic bacterium Agromonas oligotrophica (Bradyrhizobium oligotrophicum) is a nitrogen-fixing symbiont of Aeschynomene indica.</title>
        <authorList>
            <person name="Okubo T."/>
            <person name="Fukushima S."/>
            <person name="Itakura M."/>
            <person name="Oshima K."/>
            <person name="Longtonglang A."/>
            <person name="Teaumroong N."/>
            <person name="Mitsui H."/>
            <person name="Hattori M."/>
            <person name="Hattori R."/>
            <person name="Hattori T."/>
            <person name="Minamisawa K."/>
        </authorList>
    </citation>
    <scope>NUCLEOTIDE SEQUENCE [LARGE SCALE GENOMIC DNA]</scope>
    <source>
        <strain evidence="1 2">S58</strain>
    </source>
</reference>
<dbReference type="KEGG" id="aol:S58_01200"/>
<dbReference type="EMBL" id="AP012603">
    <property type="protein sequence ID" value="BAM86140.1"/>
    <property type="molecule type" value="Genomic_DNA"/>
</dbReference>
<protein>
    <submittedName>
        <fullName evidence="1">Uncharacterized protein</fullName>
    </submittedName>
</protein>
<evidence type="ECO:0000313" key="2">
    <source>
        <dbReference type="Proteomes" id="UP000011841"/>
    </source>
</evidence>
<name>M4ZIR3_9BRAD</name>
<gene>
    <name evidence="1" type="ORF">S58_01200</name>
</gene>